<evidence type="ECO:0000256" key="1">
    <source>
        <dbReference type="ARBA" id="ARBA00007118"/>
    </source>
</evidence>
<feature type="domain" description="4Fe-4S ferredoxin-type" evidence="6">
    <location>
        <begin position="33"/>
        <end position="61"/>
    </location>
</feature>
<protein>
    <submittedName>
        <fullName evidence="7">Nitroreductase family protein</fullName>
    </submittedName>
</protein>
<dbReference type="PROSITE" id="PS00198">
    <property type="entry name" value="4FE4S_FER_1"/>
    <property type="match status" value="1"/>
</dbReference>
<evidence type="ECO:0000313" key="8">
    <source>
        <dbReference type="Proteomes" id="UP000823842"/>
    </source>
</evidence>
<dbReference type="InterPro" id="IPR000415">
    <property type="entry name" value="Nitroreductase-like"/>
</dbReference>
<accession>A0A9D2LTX3</accession>
<dbReference type="PANTHER" id="PTHR43673">
    <property type="entry name" value="NAD(P)H NITROREDUCTASE YDGI-RELATED"/>
    <property type="match status" value="1"/>
</dbReference>
<name>A0A9D2LTX3_9FIRM</name>
<dbReference type="SUPFAM" id="SSF55469">
    <property type="entry name" value="FMN-dependent nitroreductase-like"/>
    <property type="match status" value="1"/>
</dbReference>
<sequence>MDEKKIKIHKDKCRGCGKCIKDCLALNLVLRNGKAEVLKDCLLCGHCYAVCPFDAVEMPGEYLAEDSQKCEGEIPALDPKIFLHSVKSRRSIRDYKEKPVEQEKLERILQAGRYTATAKNNQDCSFAFVQKERAHLKKVVWDFIDQKKHTWGKEIPRDMLPYFAFNQRRKADPSDDYLFRNAPVIVFIASNWPLDAGLAAQNMEMMAVAEGLGVLHNGYLARIVEENEEAKKWLGMEGKPVKACMLMGYPAVKYVKTAPRKAPQVVWR</sequence>
<dbReference type="AlphaFoldDB" id="A0A9D2LTX3"/>
<gene>
    <name evidence="7" type="ORF">IAA06_10075</name>
</gene>
<dbReference type="Gene3D" id="3.30.70.20">
    <property type="match status" value="1"/>
</dbReference>
<keyword evidence="3" id="KW-0560">Oxidoreductase</keyword>
<keyword evidence="2" id="KW-0479">Metal-binding</keyword>
<dbReference type="EMBL" id="DWYZ01000188">
    <property type="protein sequence ID" value="HJB29123.1"/>
    <property type="molecule type" value="Genomic_DNA"/>
</dbReference>
<keyword evidence="5" id="KW-0411">Iron-sulfur</keyword>
<dbReference type="GO" id="GO:0046872">
    <property type="term" value="F:metal ion binding"/>
    <property type="evidence" value="ECO:0007669"/>
    <property type="project" value="UniProtKB-KW"/>
</dbReference>
<reference evidence="7" key="2">
    <citation type="submission" date="2021-04" db="EMBL/GenBank/DDBJ databases">
        <authorList>
            <person name="Gilroy R."/>
        </authorList>
    </citation>
    <scope>NUCLEOTIDE SEQUENCE</scope>
    <source>
        <strain evidence="7">ChiSjej1B19-5720</strain>
    </source>
</reference>
<feature type="domain" description="4Fe-4S ferredoxin-type" evidence="6">
    <location>
        <begin position="4"/>
        <end position="23"/>
    </location>
</feature>
<reference evidence="7" key="1">
    <citation type="journal article" date="2021" name="PeerJ">
        <title>Extensive microbial diversity within the chicken gut microbiome revealed by metagenomics and culture.</title>
        <authorList>
            <person name="Gilroy R."/>
            <person name="Ravi A."/>
            <person name="Getino M."/>
            <person name="Pursley I."/>
            <person name="Horton D.L."/>
            <person name="Alikhan N.F."/>
            <person name="Baker D."/>
            <person name="Gharbi K."/>
            <person name="Hall N."/>
            <person name="Watson M."/>
            <person name="Adriaenssens E.M."/>
            <person name="Foster-Nyarko E."/>
            <person name="Jarju S."/>
            <person name="Secka A."/>
            <person name="Antonio M."/>
            <person name="Oren A."/>
            <person name="Chaudhuri R.R."/>
            <person name="La Ragione R."/>
            <person name="Hildebrand F."/>
            <person name="Pallen M.J."/>
        </authorList>
    </citation>
    <scope>NUCLEOTIDE SEQUENCE</scope>
    <source>
        <strain evidence="7">ChiSjej1B19-5720</strain>
    </source>
</reference>
<comment type="similarity">
    <text evidence="1">Belongs to the nitroreductase family.</text>
</comment>
<evidence type="ECO:0000256" key="2">
    <source>
        <dbReference type="ARBA" id="ARBA00022723"/>
    </source>
</evidence>
<dbReference type="Gene3D" id="3.40.109.10">
    <property type="entry name" value="NADH Oxidase"/>
    <property type="match status" value="1"/>
</dbReference>
<organism evidence="7 8">
    <name type="scientific">Candidatus Blautia faecavium</name>
    <dbReference type="NCBI Taxonomy" id="2838487"/>
    <lineage>
        <taxon>Bacteria</taxon>
        <taxon>Bacillati</taxon>
        <taxon>Bacillota</taxon>
        <taxon>Clostridia</taxon>
        <taxon>Lachnospirales</taxon>
        <taxon>Lachnospiraceae</taxon>
        <taxon>Blautia</taxon>
    </lineage>
</organism>
<dbReference type="InterPro" id="IPR017900">
    <property type="entry name" value="4Fe4S_Fe_S_CS"/>
</dbReference>
<evidence type="ECO:0000256" key="3">
    <source>
        <dbReference type="ARBA" id="ARBA00023002"/>
    </source>
</evidence>
<keyword evidence="4" id="KW-0408">Iron</keyword>
<dbReference type="Pfam" id="PF00881">
    <property type="entry name" value="Nitroreductase"/>
    <property type="match status" value="1"/>
</dbReference>
<dbReference type="InterPro" id="IPR017896">
    <property type="entry name" value="4Fe4S_Fe-S-bd"/>
</dbReference>
<evidence type="ECO:0000313" key="7">
    <source>
        <dbReference type="EMBL" id="HJB29123.1"/>
    </source>
</evidence>
<dbReference type="PROSITE" id="PS51379">
    <property type="entry name" value="4FE4S_FER_2"/>
    <property type="match status" value="2"/>
</dbReference>
<evidence type="ECO:0000256" key="4">
    <source>
        <dbReference type="ARBA" id="ARBA00023004"/>
    </source>
</evidence>
<evidence type="ECO:0000259" key="6">
    <source>
        <dbReference type="PROSITE" id="PS51379"/>
    </source>
</evidence>
<evidence type="ECO:0000256" key="5">
    <source>
        <dbReference type="ARBA" id="ARBA00023014"/>
    </source>
</evidence>
<dbReference type="GO" id="GO:0016491">
    <property type="term" value="F:oxidoreductase activity"/>
    <property type="evidence" value="ECO:0007669"/>
    <property type="project" value="UniProtKB-KW"/>
</dbReference>
<comment type="caution">
    <text evidence="7">The sequence shown here is derived from an EMBL/GenBank/DDBJ whole genome shotgun (WGS) entry which is preliminary data.</text>
</comment>
<dbReference type="Proteomes" id="UP000823842">
    <property type="component" value="Unassembled WGS sequence"/>
</dbReference>
<dbReference type="InterPro" id="IPR029479">
    <property type="entry name" value="Nitroreductase"/>
</dbReference>
<proteinExistence type="inferred from homology"/>
<dbReference type="PANTHER" id="PTHR43673:SF10">
    <property type="entry name" value="NADH DEHYDROGENASE_NAD(P)H NITROREDUCTASE XCC3605-RELATED"/>
    <property type="match status" value="1"/>
</dbReference>
<dbReference type="GO" id="GO:0051536">
    <property type="term" value="F:iron-sulfur cluster binding"/>
    <property type="evidence" value="ECO:0007669"/>
    <property type="project" value="UniProtKB-KW"/>
</dbReference>
<dbReference type="SUPFAM" id="SSF54862">
    <property type="entry name" value="4Fe-4S ferredoxins"/>
    <property type="match status" value="1"/>
</dbReference>